<reference evidence="1" key="1">
    <citation type="journal article" date="2020" name="mSystems">
        <title>Genome- and Community-Level Interaction Insights into Carbon Utilization and Element Cycling Functions of Hydrothermarchaeota in Hydrothermal Sediment.</title>
        <authorList>
            <person name="Zhou Z."/>
            <person name="Liu Y."/>
            <person name="Xu W."/>
            <person name="Pan J."/>
            <person name="Luo Z.H."/>
            <person name="Li M."/>
        </authorList>
    </citation>
    <scope>NUCLEOTIDE SEQUENCE [LARGE SCALE GENOMIC DNA]</scope>
    <source>
        <strain evidence="1">SpSt-658</strain>
    </source>
</reference>
<gene>
    <name evidence="1" type="ORF">ENU31_00620</name>
</gene>
<name>A0A7C4D021_9CREN</name>
<evidence type="ECO:0000313" key="1">
    <source>
        <dbReference type="EMBL" id="HGM06900.1"/>
    </source>
</evidence>
<comment type="caution">
    <text evidence="1">The sequence shown here is derived from an EMBL/GenBank/DDBJ whole genome shotgun (WGS) entry which is preliminary data.</text>
</comment>
<organism evidence="1">
    <name type="scientific">Ignisphaera aggregans</name>
    <dbReference type="NCBI Taxonomy" id="334771"/>
    <lineage>
        <taxon>Archaea</taxon>
        <taxon>Thermoproteota</taxon>
        <taxon>Thermoprotei</taxon>
        <taxon>Desulfurococcales</taxon>
        <taxon>Desulfurococcaceae</taxon>
        <taxon>Ignisphaera</taxon>
    </lineage>
</organism>
<proteinExistence type="predicted"/>
<accession>A0A7C4D021</accession>
<sequence length="93" mass="10723">MAETMWFNYRKTPLGTAVRETMTAIVGVYTSREEAEKDMKQLREILSANLKIVDIDANQNYEKMYLLDPDIADIHVQTRGRYLLIAVWSAAEP</sequence>
<protein>
    <submittedName>
        <fullName evidence="1">Uncharacterized protein</fullName>
    </submittedName>
</protein>
<dbReference type="AlphaFoldDB" id="A0A7C4D021"/>
<dbReference type="EMBL" id="DTCA01000025">
    <property type="protein sequence ID" value="HGM06900.1"/>
    <property type="molecule type" value="Genomic_DNA"/>
</dbReference>